<comment type="caution">
    <text evidence="1">The sequence shown here is derived from an EMBL/GenBank/DDBJ whole genome shotgun (WGS) entry which is preliminary data.</text>
</comment>
<sequence>MKIFLAVVLSAMFMAFMCGTGMAGDINPPGLPEDGSGMPTLLDIYNYLAQGTPAPTPGAFKEPDSEKGIGTMKTITEVYEAIPTPVPGSSAEVTDVTQGKKFFSTESGSWGVQTGTW</sequence>
<organism evidence="1">
    <name type="scientific">marine sediment metagenome</name>
    <dbReference type="NCBI Taxonomy" id="412755"/>
    <lineage>
        <taxon>unclassified sequences</taxon>
        <taxon>metagenomes</taxon>
        <taxon>ecological metagenomes</taxon>
    </lineage>
</organism>
<name>X0ZVR0_9ZZZZ</name>
<dbReference type="AlphaFoldDB" id="X0ZVR0"/>
<accession>X0ZVR0</accession>
<evidence type="ECO:0000313" key="1">
    <source>
        <dbReference type="EMBL" id="GAG52186.1"/>
    </source>
</evidence>
<reference evidence="1" key="1">
    <citation type="journal article" date="2014" name="Front. Microbiol.">
        <title>High frequency of phylogenetically diverse reductive dehalogenase-homologous genes in deep subseafloor sedimentary metagenomes.</title>
        <authorList>
            <person name="Kawai M."/>
            <person name="Futagami T."/>
            <person name="Toyoda A."/>
            <person name="Takaki Y."/>
            <person name="Nishi S."/>
            <person name="Hori S."/>
            <person name="Arai W."/>
            <person name="Tsubouchi T."/>
            <person name="Morono Y."/>
            <person name="Uchiyama I."/>
            <person name="Ito T."/>
            <person name="Fujiyama A."/>
            <person name="Inagaki F."/>
            <person name="Takami H."/>
        </authorList>
    </citation>
    <scope>NUCLEOTIDE SEQUENCE</scope>
    <source>
        <strain evidence="1">Expedition CK06-06</strain>
    </source>
</reference>
<gene>
    <name evidence="1" type="ORF">S01H1_81130</name>
</gene>
<proteinExistence type="predicted"/>
<dbReference type="EMBL" id="BARS01054867">
    <property type="protein sequence ID" value="GAG52186.1"/>
    <property type="molecule type" value="Genomic_DNA"/>
</dbReference>
<protein>
    <submittedName>
        <fullName evidence="1">Uncharacterized protein</fullName>
    </submittedName>
</protein>